<organism evidence="2 3">
    <name type="scientific">Cytobacillus purgationiresistens</name>
    <dbReference type="NCBI Taxonomy" id="863449"/>
    <lineage>
        <taxon>Bacteria</taxon>
        <taxon>Bacillati</taxon>
        <taxon>Bacillota</taxon>
        <taxon>Bacilli</taxon>
        <taxon>Bacillales</taxon>
        <taxon>Bacillaceae</taxon>
        <taxon>Cytobacillus</taxon>
    </lineage>
</organism>
<dbReference type="EMBL" id="JAUSUB010000030">
    <property type="protein sequence ID" value="MDQ0272902.1"/>
    <property type="molecule type" value="Genomic_DNA"/>
</dbReference>
<reference evidence="2 3" key="1">
    <citation type="submission" date="2023-07" db="EMBL/GenBank/DDBJ databases">
        <title>Genomic Encyclopedia of Type Strains, Phase IV (KMG-IV): sequencing the most valuable type-strain genomes for metagenomic binning, comparative biology and taxonomic classification.</title>
        <authorList>
            <person name="Goeker M."/>
        </authorList>
    </citation>
    <scope>NUCLEOTIDE SEQUENCE [LARGE SCALE GENOMIC DNA]</scope>
    <source>
        <strain evidence="2 3">DSM 23494</strain>
    </source>
</reference>
<keyword evidence="1" id="KW-0472">Membrane</keyword>
<evidence type="ECO:0000313" key="3">
    <source>
        <dbReference type="Proteomes" id="UP001238088"/>
    </source>
</evidence>
<protein>
    <submittedName>
        <fullName evidence="2">ABC-type transport system involved in multi-copper enzyme maturation permease subunit</fullName>
    </submittedName>
</protein>
<dbReference type="Proteomes" id="UP001238088">
    <property type="component" value="Unassembled WGS sequence"/>
</dbReference>
<sequence length="74" mass="8573">MMKKYFVFLISFILLYFIFQIGSGLIQTIFYTPNLHQEQVFGQILSLPLLILVIASLAYLLAQSLFIDTKKLNK</sequence>
<evidence type="ECO:0000313" key="2">
    <source>
        <dbReference type="EMBL" id="MDQ0272902.1"/>
    </source>
</evidence>
<accession>A0ABU0AQ48</accession>
<feature type="transmembrane region" description="Helical" evidence="1">
    <location>
        <begin position="40"/>
        <end position="62"/>
    </location>
</feature>
<evidence type="ECO:0000256" key="1">
    <source>
        <dbReference type="SAM" id="Phobius"/>
    </source>
</evidence>
<keyword evidence="1" id="KW-1133">Transmembrane helix</keyword>
<gene>
    <name evidence="2" type="ORF">J2S17_004795</name>
</gene>
<proteinExistence type="predicted"/>
<name>A0ABU0AQ48_9BACI</name>
<keyword evidence="3" id="KW-1185">Reference proteome</keyword>
<comment type="caution">
    <text evidence="2">The sequence shown here is derived from an EMBL/GenBank/DDBJ whole genome shotgun (WGS) entry which is preliminary data.</text>
</comment>
<keyword evidence="1" id="KW-0812">Transmembrane</keyword>